<dbReference type="Pfam" id="PF11188">
    <property type="entry name" value="DUF2975"/>
    <property type="match status" value="1"/>
</dbReference>
<dbReference type="AlphaFoldDB" id="S0JHB9"/>
<name>S0JHB9_9ENTE</name>
<dbReference type="Proteomes" id="UP000014136">
    <property type="component" value="Unassembled WGS sequence"/>
</dbReference>
<organism evidence="2 3">
    <name type="scientific">Enterococcus saccharolyticus subsp. saccharolyticus ATCC 43076</name>
    <dbReference type="NCBI Taxonomy" id="1139996"/>
    <lineage>
        <taxon>Bacteria</taxon>
        <taxon>Bacillati</taxon>
        <taxon>Bacillota</taxon>
        <taxon>Bacilli</taxon>
        <taxon>Lactobacillales</taxon>
        <taxon>Enterococcaceae</taxon>
        <taxon>Enterococcus</taxon>
    </lineage>
</organism>
<feature type="transmembrane region" description="Helical" evidence="1">
    <location>
        <begin position="6"/>
        <end position="22"/>
    </location>
</feature>
<comment type="caution">
    <text evidence="2">The sequence shown here is derived from an EMBL/GenBank/DDBJ whole genome shotgun (WGS) entry which is preliminary data.</text>
</comment>
<evidence type="ECO:0000313" key="3">
    <source>
        <dbReference type="Proteomes" id="UP000014136"/>
    </source>
</evidence>
<keyword evidence="1" id="KW-1133">Transmembrane helix</keyword>
<proteinExistence type="predicted"/>
<dbReference type="HOGENOM" id="CLU_2142061_0_0_9"/>
<keyword evidence="1" id="KW-0812">Transmembrane</keyword>
<dbReference type="STRING" id="41997.RV16_GL001159"/>
<evidence type="ECO:0008006" key="4">
    <source>
        <dbReference type="Google" id="ProtNLM"/>
    </source>
</evidence>
<accession>S0JHB9</accession>
<keyword evidence="1" id="KW-0472">Membrane</keyword>
<reference evidence="2 3" key="1">
    <citation type="submission" date="2013-03" db="EMBL/GenBank/DDBJ databases">
        <title>The Genome Sequence of Enterococcus saccharolyticus ATCC_43076 (Illumina only assembly).</title>
        <authorList>
            <consortium name="The Broad Institute Genomics Platform"/>
            <consortium name="The Broad Institute Genome Sequencing Center for Infectious Disease"/>
            <person name="Earl A."/>
            <person name="Russ C."/>
            <person name="Gilmore M."/>
            <person name="Surin D."/>
            <person name="Walker B."/>
            <person name="Young S."/>
            <person name="Zeng Q."/>
            <person name="Gargeya S."/>
            <person name="Fitzgerald M."/>
            <person name="Haas B."/>
            <person name="Abouelleil A."/>
            <person name="Allen A.W."/>
            <person name="Alvarado L."/>
            <person name="Arachchi H.M."/>
            <person name="Berlin A.M."/>
            <person name="Chapman S.B."/>
            <person name="Gainer-Dewar J."/>
            <person name="Goldberg J."/>
            <person name="Griggs A."/>
            <person name="Gujja S."/>
            <person name="Hansen M."/>
            <person name="Howarth C."/>
            <person name="Imamovic A."/>
            <person name="Ireland A."/>
            <person name="Larimer J."/>
            <person name="McCowan C."/>
            <person name="Murphy C."/>
            <person name="Pearson M."/>
            <person name="Poon T.W."/>
            <person name="Priest M."/>
            <person name="Roberts A."/>
            <person name="Saif S."/>
            <person name="Shea T."/>
            <person name="Sisk P."/>
            <person name="Sykes S."/>
            <person name="Wortman J."/>
            <person name="Nusbaum C."/>
            <person name="Birren B."/>
        </authorList>
    </citation>
    <scope>NUCLEOTIDE SEQUENCE [LARGE SCALE GENOMIC DNA]</scope>
    <source>
        <strain evidence="2 3">ATCC 43076</strain>
    </source>
</reference>
<gene>
    <name evidence="2" type="ORF">OMQ_01849</name>
</gene>
<dbReference type="RefSeq" id="WP_016175619.1">
    <property type="nucleotide sequence ID" value="NZ_KE136389.1"/>
</dbReference>
<keyword evidence="3" id="KW-1185">Reference proteome</keyword>
<feature type="transmembrane region" description="Helical" evidence="1">
    <location>
        <begin position="51"/>
        <end position="71"/>
    </location>
</feature>
<dbReference type="OrthoDB" id="1821132at2"/>
<evidence type="ECO:0000313" key="2">
    <source>
        <dbReference type="EMBL" id="EOT27935.1"/>
    </source>
</evidence>
<protein>
    <recommendedName>
        <fullName evidence="4">DUF2975 domain-containing protein</fullName>
    </recommendedName>
</protein>
<dbReference type="InterPro" id="IPR021354">
    <property type="entry name" value="DUF2975"/>
</dbReference>
<evidence type="ECO:0000256" key="1">
    <source>
        <dbReference type="SAM" id="Phobius"/>
    </source>
</evidence>
<sequence length="112" mass="12884">MMKNFTIASLFLYAPFFLVILYRTKQLFEKIAQGTPVFDSQIVQQLQKISFWLYVYPLAPMIINPFLSALFTQSLEIKISLNTSLLFAIGVSLLLEVFKYGATLQYEVDETV</sequence>
<dbReference type="EMBL" id="AHYT01000009">
    <property type="protein sequence ID" value="EOT27935.1"/>
    <property type="molecule type" value="Genomic_DNA"/>
</dbReference>
<dbReference type="PATRIC" id="fig|1139996.3.peg.1821"/>
<feature type="transmembrane region" description="Helical" evidence="1">
    <location>
        <begin position="77"/>
        <end position="95"/>
    </location>
</feature>